<reference evidence="1 2" key="1">
    <citation type="journal article" date="2018" name="Nat. Ecol. Evol.">
        <title>Pezizomycetes genomes reveal the molecular basis of ectomycorrhizal truffle lifestyle.</title>
        <authorList>
            <person name="Murat C."/>
            <person name="Payen T."/>
            <person name="Noel B."/>
            <person name="Kuo A."/>
            <person name="Morin E."/>
            <person name="Chen J."/>
            <person name="Kohler A."/>
            <person name="Krizsan K."/>
            <person name="Balestrini R."/>
            <person name="Da Silva C."/>
            <person name="Montanini B."/>
            <person name="Hainaut M."/>
            <person name="Levati E."/>
            <person name="Barry K.W."/>
            <person name="Belfiori B."/>
            <person name="Cichocki N."/>
            <person name="Clum A."/>
            <person name="Dockter R.B."/>
            <person name="Fauchery L."/>
            <person name="Guy J."/>
            <person name="Iotti M."/>
            <person name="Le Tacon F."/>
            <person name="Lindquist E.A."/>
            <person name="Lipzen A."/>
            <person name="Malagnac F."/>
            <person name="Mello A."/>
            <person name="Molinier V."/>
            <person name="Miyauchi S."/>
            <person name="Poulain J."/>
            <person name="Riccioni C."/>
            <person name="Rubini A."/>
            <person name="Sitrit Y."/>
            <person name="Splivallo R."/>
            <person name="Traeger S."/>
            <person name="Wang M."/>
            <person name="Zifcakova L."/>
            <person name="Wipf D."/>
            <person name="Zambonelli A."/>
            <person name="Paolocci F."/>
            <person name="Nowrousian M."/>
            <person name="Ottonello S."/>
            <person name="Baldrian P."/>
            <person name="Spatafora J.W."/>
            <person name="Henrissat B."/>
            <person name="Nagy L.G."/>
            <person name="Aury J.M."/>
            <person name="Wincker P."/>
            <person name="Grigoriev I.V."/>
            <person name="Bonfante P."/>
            <person name="Martin F.M."/>
        </authorList>
    </citation>
    <scope>NUCLEOTIDE SEQUENCE [LARGE SCALE GENOMIC DNA]</scope>
    <source>
        <strain evidence="1 2">RN42</strain>
    </source>
</reference>
<keyword evidence="2" id="KW-1185">Reference proteome</keyword>
<evidence type="ECO:0000313" key="2">
    <source>
        <dbReference type="Proteomes" id="UP000275078"/>
    </source>
</evidence>
<protein>
    <submittedName>
        <fullName evidence="1">Uncharacterized protein</fullName>
    </submittedName>
</protein>
<accession>A0A3N4I083</accession>
<gene>
    <name evidence="1" type="ORF">BJ508DRAFT_378768</name>
</gene>
<proteinExistence type="predicted"/>
<sequence>MKCSRTLGEKHTRELRPLPMPTLTEYDLRKNPTSRCQLLQMQSYGFKLASLLMNLFNCRSDEKRWDAGSELWVRFIDFLGNLTLTINIGPFGDVSDQQRQCLSLFSSVAHTEPNVISNFLISSLERDWWDRKEMSSMAQCFRKTVERLLEIHKMLLRPLFLGYQTER</sequence>
<dbReference type="EMBL" id="ML119723">
    <property type="protein sequence ID" value="RPA77611.1"/>
    <property type="molecule type" value="Genomic_DNA"/>
</dbReference>
<dbReference type="Proteomes" id="UP000275078">
    <property type="component" value="Unassembled WGS sequence"/>
</dbReference>
<dbReference type="AlphaFoldDB" id="A0A3N4I083"/>
<organism evidence="1 2">
    <name type="scientific">Ascobolus immersus RN42</name>
    <dbReference type="NCBI Taxonomy" id="1160509"/>
    <lineage>
        <taxon>Eukaryota</taxon>
        <taxon>Fungi</taxon>
        <taxon>Dikarya</taxon>
        <taxon>Ascomycota</taxon>
        <taxon>Pezizomycotina</taxon>
        <taxon>Pezizomycetes</taxon>
        <taxon>Pezizales</taxon>
        <taxon>Ascobolaceae</taxon>
        <taxon>Ascobolus</taxon>
    </lineage>
</organism>
<evidence type="ECO:0000313" key="1">
    <source>
        <dbReference type="EMBL" id="RPA77611.1"/>
    </source>
</evidence>
<name>A0A3N4I083_ASCIM</name>